<comment type="caution">
    <text evidence="2">The sequence shown here is derived from an EMBL/GenBank/DDBJ whole genome shotgun (WGS) entry which is preliminary data.</text>
</comment>
<protein>
    <recommendedName>
        <fullName evidence="4">DUF2190 family protein</fullName>
    </recommendedName>
</protein>
<sequence>MAAYQTTYPDRPAKGLHGASANEEIKNDISRTIENAAGVRFGEPVQRGAGDHGVVPFAAGGKFVGIAKLTPAVPAVKAGSTLVDGYPQYFTASIRERGQMYVTVSTPVVDGDPVYYVTATNTYTNAAGTGIVGPIPSALFDTTGAAGDIVEISLKNRSA</sequence>
<dbReference type="InterPro" id="IPR054438">
    <property type="entry name" value="Struct_cement_gp24/gp6"/>
</dbReference>
<evidence type="ECO:0008006" key="4">
    <source>
        <dbReference type="Google" id="ProtNLM"/>
    </source>
</evidence>
<accession>A0AB34C4N8</accession>
<dbReference type="Pfam" id="PF22758">
    <property type="entry name" value="Phage_cement"/>
    <property type="match status" value="1"/>
</dbReference>
<reference evidence="2 3" key="1">
    <citation type="submission" date="2019-09" db="EMBL/GenBank/DDBJ databases">
        <authorList>
            <person name="Vacheron J."/>
            <person name="Dubost A."/>
            <person name="Prigent-Combaret C."/>
            <person name="Muller D."/>
        </authorList>
    </citation>
    <scope>NUCLEOTIDE SEQUENCE [LARGE SCALE GENOMIC DNA]</scope>
    <source>
        <strain evidence="2 3">JV497</strain>
    </source>
</reference>
<feature type="region of interest" description="Disordered" evidence="1">
    <location>
        <begin position="1"/>
        <end position="20"/>
    </location>
</feature>
<gene>
    <name evidence="2" type="ORF">F2A38_15815</name>
</gene>
<evidence type="ECO:0000256" key="1">
    <source>
        <dbReference type="SAM" id="MobiDB-lite"/>
    </source>
</evidence>
<dbReference type="AlphaFoldDB" id="A0AB34C4N8"/>
<evidence type="ECO:0000313" key="2">
    <source>
        <dbReference type="EMBL" id="KAA5841998.1"/>
    </source>
</evidence>
<dbReference type="EMBL" id="VWPC01000012">
    <property type="protein sequence ID" value="KAA5841998.1"/>
    <property type="molecule type" value="Genomic_DNA"/>
</dbReference>
<organism evidence="2 3">
    <name type="scientific">Pseudomonas chlororaphis</name>
    <dbReference type="NCBI Taxonomy" id="587753"/>
    <lineage>
        <taxon>Bacteria</taxon>
        <taxon>Pseudomonadati</taxon>
        <taxon>Pseudomonadota</taxon>
        <taxon>Gammaproteobacteria</taxon>
        <taxon>Pseudomonadales</taxon>
        <taxon>Pseudomonadaceae</taxon>
        <taxon>Pseudomonas</taxon>
    </lineage>
</organism>
<evidence type="ECO:0000313" key="3">
    <source>
        <dbReference type="Proteomes" id="UP000323924"/>
    </source>
</evidence>
<proteinExistence type="predicted"/>
<dbReference type="RefSeq" id="WP_110646879.1">
    <property type="nucleotide sequence ID" value="NZ_VWPC01000012.1"/>
</dbReference>
<name>A0AB34C4N8_9PSED</name>
<dbReference type="Proteomes" id="UP000323924">
    <property type="component" value="Unassembled WGS sequence"/>
</dbReference>